<dbReference type="EMBL" id="JABBFX010000001">
    <property type="protein sequence ID" value="NML43908.1"/>
    <property type="molecule type" value="Genomic_DNA"/>
</dbReference>
<keyword evidence="8" id="KW-1185">Reference proteome</keyword>
<keyword evidence="4 6" id="KW-1133">Transmembrane helix</keyword>
<comment type="similarity">
    <text evidence="2">Belongs to the UPF0014 family.</text>
</comment>
<evidence type="ECO:0000313" key="8">
    <source>
        <dbReference type="Proteomes" id="UP000541185"/>
    </source>
</evidence>
<evidence type="ECO:0000256" key="3">
    <source>
        <dbReference type="ARBA" id="ARBA00022692"/>
    </source>
</evidence>
<dbReference type="PANTHER" id="PTHR30028">
    <property type="entry name" value="UPF0014 INNER MEMBRANE PROTEIN YBBM-RELATED"/>
    <property type="match status" value="1"/>
</dbReference>
<feature type="transmembrane region" description="Helical" evidence="6">
    <location>
        <begin position="194"/>
        <end position="212"/>
    </location>
</feature>
<dbReference type="PANTHER" id="PTHR30028:SF0">
    <property type="entry name" value="PROTEIN ALUMINUM SENSITIVE 3"/>
    <property type="match status" value="1"/>
</dbReference>
<dbReference type="InterPro" id="IPR005226">
    <property type="entry name" value="UPF0014_fam"/>
</dbReference>
<accession>A0A848H8B7</accession>
<gene>
    <name evidence="7" type="primary">fetB</name>
    <name evidence="7" type="ORF">HHL11_09120</name>
</gene>
<keyword evidence="3 6" id="KW-0812">Transmembrane</keyword>
<evidence type="ECO:0000313" key="7">
    <source>
        <dbReference type="EMBL" id="NML43908.1"/>
    </source>
</evidence>
<feature type="transmembrane region" description="Helical" evidence="6">
    <location>
        <begin position="64"/>
        <end position="82"/>
    </location>
</feature>
<dbReference type="GO" id="GO:0005886">
    <property type="term" value="C:plasma membrane"/>
    <property type="evidence" value="ECO:0007669"/>
    <property type="project" value="TreeGrafter"/>
</dbReference>
<evidence type="ECO:0000256" key="2">
    <source>
        <dbReference type="ARBA" id="ARBA00005268"/>
    </source>
</evidence>
<dbReference type="AlphaFoldDB" id="A0A848H8B7"/>
<keyword evidence="5 6" id="KW-0472">Membrane</keyword>
<evidence type="ECO:0000256" key="4">
    <source>
        <dbReference type="ARBA" id="ARBA00022989"/>
    </source>
</evidence>
<sequence>MNEPSLGYGTLAIAALLVVANAALSLRLGLGVGRSQLVAGARMVVQLLLVGLVLKTVFAFGSPWLVGAVLLAMLGSAAWETMSRQQRRFRGHWSYSMGAGAITVATLPVTALAIGLLHPDPWFDPRFTVPMFGIILGNVMSGISVSLNAFNITIVREQRAIEARLALGATRDEALAPVRRDALKSGIIPSINQMSAAGIITLPGMMTGQVLAGMSPFDAAKYQVLVLFLLGGATGFGAAAAVMAATRRVTDARHRLRLDRIVGREGTP</sequence>
<dbReference type="Proteomes" id="UP000541185">
    <property type="component" value="Unassembled WGS sequence"/>
</dbReference>
<evidence type="ECO:0000256" key="1">
    <source>
        <dbReference type="ARBA" id="ARBA00004141"/>
    </source>
</evidence>
<name>A0A848H8B7_9BURK</name>
<dbReference type="Pfam" id="PF03649">
    <property type="entry name" value="UPF0014"/>
    <property type="match status" value="1"/>
</dbReference>
<dbReference type="RefSeq" id="WP_169418085.1">
    <property type="nucleotide sequence ID" value="NZ_JABBFX010000001.1"/>
</dbReference>
<comment type="caution">
    <text evidence="7">The sequence shown here is derived from an EMBL/GenBank/DDBJ whole genome shotgun (WGS) entry which is preliminary data.</text>
</comment>
<evidence type="ECO:0000256" key="5">
    <source>
        <dbReference type="ARBA" id="ARBA00023136"/>
    </source>
</evidence>
<evidence type="ECO:0000256" key="6">
    <source>
        <dbReference type="SAM" id="Phobius"/>
    </source>
</evidence>
<protein>
    <submittedName>
        <fullName evidence="7">Iron export ABC transporter permease subunit FetB</fullName>
    </submittedName>
</protein>
<feature type="transmembrane region" description="Helical" evidence="6">
    <location>
        <begin position="6"/>
        <end position="30"/>
    </location>
</feature>
<feature type="transmembrane region" description="Helical" evidence="6">
    <location>
        <begin position="129"/>
        <end position="150"/>
    </location>
</feature>
<proteinExistence type="inferred from homology"/>
<organism evidence="7 8">
    <name type="scientific">Ramlibacter agri</name>
    <dbReference type="NCBI Taxonomy" id="2728837"/>
    <lineage>
        <taxon>Bacteria</taxon>
        <taxon>Pseudomonadati</taxon>
        <taxon>Pseudomonadota</taxon>
        <taxon>Betaproteobacteria</taxon>
        <taxon>Burkholderiales</taxon>
        <taxon>Comamonadaceae</taxon>
        <taxon>Ramlibacter</taxon>
    </lineage>
</organism>
<feature type="transmembrane region" description="Helical" evidence="6">
    <location>
        <begin position="224"/>
        <end position="245"/>
    </location>
</feature>
<reference evidence="7 8" key="1">
    <citation type="submission" date="2020-04" db="EMBL/GenBank/DDBJ databases">
        <title>Ramlibacter sp. G-1-2-2 isolated from soil.</title>
        <authorList>
            <person name="Dahal R.H."/>
        </authorList>
    </citation>
    <scope>NUCLEOTIDE SEQUENCE [LARGE SCALE GENOMIC DNA]</scope>
    <source>
        <strain evidence="7 8">G-1-2-2</strain>
    </source>
</reference>
<feature type="transmembrane region" description="Helical" evidence="6">
    <location>
        <begin position="94"/>
        <end position="117"/>
    </location>
</feature>
<comment type="subcellular location">
    <subcellularLocation>
        <location evidence="1">Membrane</location>
        <topology evidence="1">Multi-pass membrane protein</topology>
    </subcellularLocation>
</comment>